<evidence type="ECO:0000256" key="3">
    <source>
        <dbReference type="ARBA" id="ARBA00013777"/>
    </source>
</evidence>
<evidence type="ECO:0000256" key="8">
    <source>
        <dbReference type="ARBA" id="ARBA00030014"/>
    </source>
</evidence>
<dbReference type="AlphaFoldDB" id="A0A8X6NBG3"/>
<dbReference type="GO" id="GO:0005634">
    <property type="term" value="C:nucleus"/>
    <property type="evidence" value="ECO:0007669"/>
    <property type="project" value="UniProtKB-SubCell"/>
</dbReference>
<name>A0A8X6NBG3_NEPPI</name>
<keyword evidence="7" id="KW-0539">Nucleus</keyword>
<evidence type="ECO:0000259" key="11">
    <source>
        <dbReference type="Pfam" id="PF15715"/>
    </source>
</evidence>
<protein>
    <recommendedName>
        <fullName evidence="3">PCNA-associated factor</fullName>
    </recommendedName>
    <alternativeName>
        <fullName evidence="8">PCNA-associated factor of 15 kDa</fullName>
    </alternativeName>
    <alternativeName>
        <fullName evidence="9">PCNA-clamp-associated factor</fullName>
    </alternativeName>
</protein>
<comment type="caution">
    <text evidence="12">The sequence shown here is derived from an EMBL/GenBank/DDBJ whole genome shotgun (WGS) entry which is preliminary data.</text>
</comment>
<proteinExistence type="predicted"/>
<organism evidence="12 13">
    <name type="scientific">Nephila pilipes</name>
    <name type="common">Giant wood spider</name>
    <name type="synonym">Nephila maculata</name>
    <dbReference type="NCBI Taxonomy" id="299642"/>
    <lineage>
        <taxon>Eukaryota</taxon>
        <taxon>Metazoa</taxon>
        <taxon>Ecdysozoa</taxon>
        <taxon>Arthropoda</taxon>
        <taxon>Chelicerata</taxon>
        <taxon>Arachnida</taxon>
        <taxon>Araneae</taxon>
        <taxon>Araneomorphae</taxon>
        <taxon>Entelegynae</taxon>
        <taxon>Araneoidea</taxon>
        <taxon>Nephilidae</taxon>
        <taxon>Nephila</taxon>
    </lineage>
</organism>
<dbReference type="PANTHER" id="PTHR15679">
    <property type="entry name" value="PCNA-ASSOCIATED FACTOR"/>
    <property type="match status" value="1"/>
</dbReference>
<dbReference type="InterPro" id="IPR031444">
    <property type="entry name" value="PCNA-AF_dom"/>
</dbReference>
<evidence type="ECO:0000313" key="12">
    <source>
        <dbReference type="EMBL" id="GFT04864.1"/>
    </source>
</evidence>
<evidence type="ECO:0000256" key="4">
    <source>
        <dbReference type="ARBA" id="ARBA00022490"/>
    </source>
</evidence>
<feature type="domain" description="PCNA-associated factor histone-like" evidence="11">
    <location>
        <begin position="1"/>
        <end position="77"/>
    </location>
</feature>
<dbReference type="GO" id="GO:0051726">
    <property type="term" value="P:regulation of cell cycle"/>
    <property type="evidence" value="ECO:0007669"/>
    <property type="project" value="InterPro"/>
</dbReference>
<dbReference type="GO" id="GO:0048471">
    <property type="term" value="C:perinuclear region of cytoplasm"/>
    <property type="evidence" value="ECO:0007669"/>
    <property type="project" value="UniProtKB-SubCell"/>
</dbReference>
<keyword evidence="5" id="KW-0227">DNA damage</keyword>
<keyword evidence="4" id="KW-0963">Cytoplasm</keyword>
<gene>
    <name evidence="12" type="ORF">NPIL_588011</name>
</gene>
<feature type="compositionally biased region" description="Polar residues" evidence="10">
    <location>
        <begin position="22"/>
        <end position="43"/>
    </location>
</feature>
<dbReference type="Pfam" id="PF15715">
    <property type="entry name" value="PAF"/>
    <property type="match status" value="1"/>
</dbReference>
<evidence type="ECO:0000256" key="1">
    <source>
        <dbReference type="ARBA" id="ARBA00004123"/>
    </source>
</evidence>
<feature type="region of interest" description="Disordered" evidence="10">
    <location>
        <begin position="72"/>
        <end position="95"/>
    </location>
</feature>
<evidence type="ECO:0000256" key="9">
    <source>
        <dbReference type="ARBA" id="ARBA00031186"/>
    </source>
</evidence>
<comment type="subcellular location">
    <subcellularLocation>
        <location evidence="2">Cytoplasm</location>
        <location evidence="2">Perinuclear region</location>
    </subcellularLocation>
    <subcellularLocation>
        <location evidence="1">Nucleus</location>
    </subcellularLocation>
</comment>
<feature type="compositionally biased region" description="Basic and acidic residues" evidence="10">
    <location>
        <begin position="1"/>
        <end position="10"/>
    </location>
</feature>
<dbReference type="GO" id="GO:0019985">
    <property type="term" value="P:translesion synthesis"/>
    <property type="evidence" value="ECO:0007669"/>
    <property type="project" value="TreeGrafter"/>
</dbReference>
<keyword evidence="13" id="KW-1185">Reference proteome</keyword>
<sequence length="95" mass="10146">MARTKADAARKAGGKAPRKIQAISNSISKAKSGKSNQRKSGGNSYCPRPTPEWQVPITEFFEKKHDENACGSNQVEDVTDSNVFDDSASGGDSTV</sequence>
<evidence type="ECO:0000256" key="6">
    <source>
        <dbReference type="ARBA" id="ARBA00023204"/>
    </source>
</evidence>
<dbReference type="Proteomes" id="UP000887013">
    <property type="component" value="Unassembled WGS sequence"/>
</dbReference>
<evidence type="ECO:0000256" key="7">
    <source>
        <dbReference type="ARBA" id="ARBA00023242"/>
    </source>
</evidence>
<dbReference type="GO" id="GO:0003682">
    <property type="term" value="F:chromatin binding"/>
    <property type="evidence" value="ECO:0007669"/>
    <property type="project" value="TreeGrafter"/>
</dbReference>
<evidence type="ECO:0000256" key="10">
    <source>
        <dbReference type="SAM" id="MobiDB-lite"/>
    </source>
</evidence>
<dbReference type="EMBL" id="BMAW01102556">
    <property type="protein sequence ID" value="GFT04864.1"/>
    <property type="molecule type" value="Genomic_DNA"/>
</dbReference>
<dbReference type="PANTHER" id="PTHR15679:SF8">
    <property type="entry name" value="PCNA-ASSOCIATED FACTOR"/>
    <property type="match status" value="1"/>
</dbReference>
<dbReference type="InterPro" id="IPR040444">
    <property type="entry name" value="PCNA-AF"/>
</dbReference>
<reference evidence="12" key="1">
    <citation type="submission" date="2020-08" db="EMBL/GenBank/DDBJ databases">
        <title>Multicomponent nature underlies the extraordinary mechanical properties of spider dragline silk.</title>
        <authorList>
            <person name="Kono N."/>
            <person name="Nakamura H."/>
            <person name="Mori M."/>
            <person name="Yoshida Y."/>
            <person name="Ohtoshi R."/>
            <person name="Malay A.D."/>
            <person name="Moran D.A.P."/>
            <person name="Tomita M."/>
            <person name="Numata K."/>
            <person name="Arakawa K."/>
        </authorList>
    </citation>
    <scope>NUCLEOTIDE SEQUENCE</scope>
</reference>
<dbReference type="GO" id="GO:0006281">
    <property type="term" value="P:DNA repair"/>
    <property type="evidence" value="ECO:0007669"/>
    <property type="project" value="UniProtKB-KW"/>
</dbReference>
<evidence type="ECO:0000313" key="13">
    <source>
        <dbReference type="Proteomes" id="UP000887013"/>
    </source>
</evidence>
<keyword evidence="6" id="KW-0234">DNA repair</keyword>
<dbReference type="OrthoDB" id="7479084at2759"/>
<feature type="region of interest" description="Disordered" evidence="10">
    <location>
        <begin position="1"/>
        <end position="52"/>
    </location>
</feature>
<evidence type="ECO:0000256" key="2">
    <source>
        <dbReference type="ARBA" id="ARBA00004556"/>
    </source>
</evidence>
<accession>A0A8X6NBG3</accession>
<evidence type="ECO:0000256" key="5">
    <source>
        <dbReference type="ARBA" id="ARBA00022763"/>
    </source>
</evidence>